<dbReference type="Pfam" id="PF01546">
    <property type="entry name" value="Peptidase_M20"/>
    <property type="match status" value="1"/>
</dbReference>
<dbReference type="SUPFAM" id="SSF55031">
    <property type="entry name" value="Bacterial exopeptidase dimerisation domain"/>
    <property type="match status" value="1"/>
</dbReference>
<dbReference type="PANTHER" id="PTHR11014">
    <property type="entry name" value="PEPTIDASE M20 FAMILY MEMBER"/>
    <property type="match status" value="1"/>
</dbReference>
<reference evidence="4" key="1">
    <citation type="journal article" date="2014" name="Int. J. Syst. Evol. Microbiol.">
        <title>Complete genome sequence of Corynebacterium casei LMG S-19264T (=DSM 44701T), isolated from a smear-ripened cheese.</title>
        <authorList>
            <consortium name="US DOE Joint Genome Institute (JGI-PGF)"/>
            <person name="Walter F."/>
            <person name="Albersmeier A."/>
            <person name="Kalinowski J."/>
            <person name="Ruckert C."/>
        </authorList>
    </citation>
    <scope>NUCLEOTIDE SEQUENCE</scope>
    <source>
        <strain evidence="4">CGMCC 1.15794</strain>
    </source>
</reference>
<feature type="region of interest" description="Disordered" evidence="2">
    <location>
        <begin position="400"/>
        <end position="458"/>
    </location>
</feature>
<dbReference type="Pfam" id="PF07687">
    <property type="entry name" value="M20_dimer"/>
    <property type="match status" value="1"/>
</dbReference>
<evidence type="ECO:0000313" key="5">
    <source>
        <dbReference type="Proteomes" id="UP000657592"/>
    </source>
</evidence>
<gene>
    <name evidence="4" type="ORF">GCM10010921_23510</name>
</gene>
<dbReference type="PIRSF" id="PIRSF005962">
    <property type="entry name" value="Pept_M20D_amidohydro"/>
    <property type="match status" value="1"/>
</dbReference>
<keyword evidence="1" id="KW-0479">Metal-binding</keyword>
<feature type="compositionally biased region" description="Pro residues" evidence="2">
    <location>
        <begin position="413"/>
        <end position="423"/>
    </location>
</feature>
<reference evidence="4" key="2">
    <citation type="submission" date="2020-09" db="EMBL/GenBank/DDBJ databases">
        <authorList>
            <person name="Sun Q."/>
            <person name="Zhou Y."/>
        </authorList>
    </citation>
    <scope>NUCLEOTIDE SEQUENCE</scope>
    <source>
        <strain evidence="4">CGMCC 1.15794</strain>
    </source>
</reference>
<dbReference type="SUPFAM" id="SSF53187">
    <property type="entry name" value="Zn-dependent exopeptidases"/>
    <property type="match status" value="1"/>
</dbReference>
<dbReference type="RefSeq" id="WP_188756493.1">
    <property type="nucleotide sequence ID" value="NZ_BMJY01000011.1"/>
</dbReference>
<keyword evidence="1" id="KW-0464">Manganese</keyword>
<feature type="binding site" evidence="1">
    <location>
        <position position="370"/>
    </location>
    <ligand>
        <name>Mn(2+)</name>
        <dbReference type="ChEBI" id="CHEBI:29035"/>
        <label>2</label>
    </ligand>
</feature>
<dbReference type="CDD" id="cd03886">
    <property type="entry name" value="M20_Acy1"/>
    <property type="match status" value="1"/>
</dbReference>
<feature type="binding site" evidence="1">
    <location>
        <position position="107"/>
    </location>
    <ligand>
        <name>Mn(2+)</name>
        <dbReference type="ChEBI" id="CHEBI:29035"/>
        <label>2</label>
    </ligand>
</feature>
<comment type="caution">
    <text evidence="4">The sequence shown here is derived from an EMBL/GenBank/DDBJ whole genome shotgun (WGS) entry which is preliminary data.</text>
</comment>
<dbReference type="Proteomes" id="UP000657592">
    <property type="component" value="Unassembled WGS sequence"/>
</dbReference>
<dbReference type="EMBL" id="BMJY01000011">
    <property type="protein sequence ID" value="GGH47048.1"/>
    <property type="molecule type" value="Genomic_DNA"/>
</dbReference>
<proteinExistence type="predicted"/>
<dbReference type="GO" id="GO:0016787">
    <property type="term" value="F:hydrolase activity"/>
    <property type="evidence" value="ECO:0007669"/>
    <property type="project" value="InterPro"/>
</dbReference>
<evidence type="ECO:0000259" key="3">
    <source>
        <dbReference type="Pfam" id="PF07687"/>
    </source>
</evidence>
<organism evidence="4 5">
    <name type="scientific">Microbacterium album</name>
    <dbReference type="NCBI Taxonomy" id="2053191"/>
    <lineage>
        <taxon>Bacteria</taxon>
        <taxon>Bacillati</taxon>
        <taxon>Actinomycetota</taxon>
        <taxon>Actinomycetes</taxon>
        <taxon>Micrococcales</taxon>
        <taxon>Microbacteriaceae</taxon>
        <taxon>Microbacterium</taxon>
    </lineage>
</organism>
<dbReference type="InterPro" id="IPR017439">
    <property type="entry name" value="Amidohydrolase"/>
</dbReference>
<evidence type="ECO:0000256" key="2">
    <source>
        <dbReference type="SAM" id="MobiDB-lite"/>
    </source>
</evidence>
<accession>A0A917MM91</accession>
<dbReference type="InterPro" id="IPR036264">
    <property type="entry name" value="Bact_exopeptidase_dim_dom"/>
</dbReference>
<feature type="domain" description="Peptidase M20 dimerisation" evidence="3">
    <location>
        <begin position="190"/>
        <end position="280"/>
    </location>
</feature>
<dbReference type="InterPro" id="IPR002933">
    <property type="entry name" value="Peptidase_M20"/>
</dbReference>
<comment type="cofactor">
    <cofactor evidence="1">
        <name>Mn(2+)</name>
        <dbReference type="ChEBI" id="CHEBI:29035"/>
    </cofactor>
    <text evidence="1">The Mn(2+) ion enhances activity.</text>
</comment>
<evidence type="ECO:0000256" key="1">
    <source>
        <dbReference type="PIRSR" id="PIRSR005962-1"/>
    </source>
</evidence>
<keyword evidence="5" id="KW-1185">Reference proteome</keyword>
<feature type="binding site" evidence="1">
    <location>
        <position position="141"/>
    </location>
    <ligand>
        <name>Mn(2+)</name>
        <dbReference type="ChEBI" id="CHEBI:29035"/>
        <label>2</label>
    </ligand>
</feature>
<dbReference type="Gene3D" id="3.40.630.10">
    <property type="entry name" value="Zn peptidases"/>
    <property type="match status" value="1"/>
</dbReference>
<dbReference type="GO" id="GO:0046872">
    <property type="term" value="F:metal ion binding"/>
    <property type="evidence" value="ECO:0007669"/>
    <property type="project" value="UniProtKB-KW"/>
</dbReference>
<feature type="binding site" evidence="1">
    <location>
        <position position="105"/>
    </location>
    <ligand>
        <name>Mn(2+)</name>
        <dbReference type="ChEBI" id="CHEBI:29035"/>
        <label>2</label>
    </ligand>
</feature>
<dbReference type="InterPro" id="IPR011650">
    <property type="entry name" value="Peptidase_M20_dimer"/>
</dbReference>
<dbReference type="PANTHER" id="PTHR11014:SF63">
    <property type="entry name" value="METALLOPEPTIDASE, PUTATIVE (AFU_ORTHOLOGUE AFUA_6G09600)-RELATED"/>
    <property type="match status" value="1"/>
</dbReference>
<dbReference type="Gene3D" id="3.30.70.360">
    <property type="match status" value="1"/>
</dbReference>
<dbReference type="NCBIfam" id="TIGR01891">
    <property type="entry name" value="amidohydrolases"/>
    <property type="match status" value="1"/>
</dbReference>
<dbReference type="AlphaFoldDB" id="A0A917MM91"/>
<feature type="binding site" evidence="1">
    <location>
        <position position="169"/>
    </location>
    <ligand>
        <name>Mn(2+)</name>
        <dbReference type="ChEBI" id="CHEBI:29035"/>
        <label>2</label>
    </ligand>
</feature>
<evidence type="ECO:0000313" key="4">
    <source>
        <dbReference type="EMBL" id="GGH47048.1"/>
    </source>
</evidence>
<protein>
    <submittedName>
        <fullName evidence="4">Amidohydrolase</fullName>
    </submittedName>
</protein>
<sequence length="458" mass="48285">MPPFPTAPLTPTDAVRADMIALRRRLHARPELGLDLPATQAAVLESLDGLDLETTTGRGLSSVTAVLRGGRPGPVVLLRADMDGLPITEATGLDFASANGAMHACGHDLHVAGLVGAAHILAARRADLPGTVVFMFQPGEEGHAGGRLMIEEGVLDAAGSRPVAAYAIHVDSTTPFGQFVSRPGPIMASASGMRLSIVGAGGHAAFPHLAVDPVPAAAETVLALQSFVARRVPVAEPAVVSVVRLASDSEAPNVLPGRVDIQLNIRTLARETLRLVREELPVLAERVAAVHGCRAEAEFVDSYPVTHNDPHETEAVLAHLEARHGQDRVTRLPAPSMASEDFAYVLEEVPGTLLFLGARPEGAVDAAPMHSELTLFDDAVLPLQASTLAELAWRRLDGPTDRARRASARRPWSPAPNRGPDPVPSSGDAPRPLCHPGGIIPEIPPTPVWSSDALHHDR</sequence>
<name>A0A917MM91_9MICO</name>